<dbReference type="AlphaFoldDB" id="A0A7L9FKB9"/>
<evidence type="ECO:0000259" key="1">
    <source>
        <dbReference type="Pfam" id="PF01850"/>
    </source>
</evidence>
<dbReference type="CDD" id="cd09854">
    <property type="entry name" value="PIN_VapC-like"/>
    <property type="match status" value="1"/>
</dbReference>
<dbReference type="Proteomes" id="UP000594121">
    <property type="component" value="Chromosome"/>
</dbReference>
<evidence type="ECO:0000313" key="3">
    <source>
        <dbReference type="Proteomes" id="UP000594121"/>
    </source>
</evidence>
<feature type="domain" description="PIN" evidence="1">
    <location>
        <begin position="3"/>
        <end position="123"/>
    </location>
</feature>
<keyword evidence="3" id="KW-1185">Reference proteome</keyword>
<dbReference type="SUPFAM" id="SSF88723">
    <property type="entry name" value="PIN domain-like"/>
    <property type="match status" value="1"/>
</dbReference>
<organism evidence="2 3">
    <name type="scientific">Infirmifilum lucidum</name>
    <dbReference type="NCBI Taxonomy" id="2776706"/>
    <lineage>
        <taxon>Archaea</taxon>
        <taxon>Thermoproteota</taxon>
        <taxon>Thermoprotei</taxon>
        <taxon>Thermofilales</taxon>
        <taxon>Thermofilaceae</taxon>
        <taxon>Infirmifilum</taxon>
    </lineage>
</organism>
<dbReference type="RefSeq" id="WP_192819227.1">
    <property type="nucleotide sequence ID" value="NZ_CP062310.1"/>
</dbReference>
<dbReference type="Pfam" id="PF01850">
    <property type="entry name" value="PIN"/>
    <property type="match status" value="1"/>
</dbReference>
<name>A0A7L9FKB9_9CREN</name>
<dbReference type="EMBL" id="CP062310">
    <property type="protein sequence ID" value="QOJ79255.1"/>
    <property type="molecule type" value="Genomic_DNA"/>
</dbReference>
<dbReference type="InterPro" id="IPR029060">
    <property type="entry name" value="PIN-like_dom_sf"/>
</dbReference>
<accession>A0A7L9FKB9</accession>
<gene>
    <name evidence="2" type="ORF">IG193_01975</name>
</gene>
<proteinExistence type="predicted"/>
<sequence length="148" mass="16490">MRVIDADILSYALLENHIATPYARPILVRALKGELEAYVLDTTLLEAYHTLYWYYRVRPRSAVLEKLRIVAEGLNILCASPRGLLLALEEGVPPGDGLLVATALQNRIPIVVSDDKHVKRLAGKYGLIYENPIPEDVKEKMGKANSLP</sequence>
<protein>
    <submittedName>
        <fullName evidence="2">Type II toxin-antitoxin system VapC family toxin</fullName>
    </submittedName>
</protein>
<evidence type="ECO:0000313" key="2">
    <source>
        <dbReference type="EMBL" id="QOJ79255.1"/>
    </source>
</evidence>
<dbReference type="GeneID" id="59148625"/>
<dbReference type="KEGG" id="thel:IG193_01975"/>
<dbReference type="InParanoid" id="A0A7L9FKB9"/>
<reference evidence="2 3" key="1">
    <citation type="submission" date="2020-10" db="EMBL/GenBank/DDBJ databases">
        <title>Thermofilum lucidum 3507LT sp. nov. a novel member of Thermofilaceae family isolated from Chile hot spring, and proposal of description order Thermofilales.</title>
        <authorList>
            <person name="Zayulina K.S."/>
            <person name="Elcheninov A.G."/>
            <person name="Toshchakov S.V."/>
            <person name="Kublanov I.V."/>
        </authorList>
    </citation>
    <scope>NUCLEOTIDE SEQUENCE [LARGE SCALE GENOMIC DNA]</scope>
    <source>
        <strain evidence="2 3">3507LT</strain>
    </source>
</reference>
<dbReference type="InterPro" id="IPR002716">
    <property type="entry name" value="PIN_dom"/>
</dbReference>